<sequence>MWDVRDLPHSVGPTLGHSRFTVADDRNRIGELTVRLAKITNPCERKIEMTTNEMTNEELPALRELDVSELDAISGGIIGGEVSHPLVQSQKNPALRAFMNAFYENGGR</sequence>
<evidence type="ECO:0000313" key="2">
    <source>
        <dbReference type="Proteomes" id="UP000050863"/>
    </source>
</evidence>
<name>A0A0R3KHV9_9BRAD</name>
<dbReference type="AlphaFoldDB" id="A0A0R3KHV9"/>
<reference evidence="1 2" key="1">
    <citation type="submission" date="2014-03" db="EMBL/GenBank/DDBJ databases">
        <title>Bradyrhizobium valentinum sp. nov., isolated from effective nodules of Lupinus mariae-josephae, a lupine endemic of basic-lime soils in Eastern Spain.</title>
        <authorList>
            <person name="Duran D."/>
            <person name="Rey L."/>
            <person name="Navarro A."/>
            <person name="Busquets A."/>
            <person name="Imperial J."/>
            <person name="Ruiz-Argueso T."/>
        </authorList>
    </citation>
    <scope>NUCLEOTIDE SEQUENCE [LARGE SCALE GENOMIC DNA]</scope>
    <source>
        <strain evidence="1 2">PAC68</strain>
    </source>
</reference>
<dbReference type="EMBL" id="LLXZ01000209">
    <property type="protein sequence ID" value="KRQ95328.1"/>
    <property type="molecule type" value="Genomic_DNA"/>
</dbReference>
<keyword evidence="2" id="KW-1185">Reference proteome</keyword>
<comment type="caution">
    <text evidence="1">The sequence shown here is derived from an EMBL/GenBank/DDBJ whole genome shotgun (WGS) entry which is preliminary data.</text>
</comment>
<gene>
    <name evidence="1" type="ORF">CQ12_40040</name>
</gene>
<protein>
    <submittedName>
        <fullName evidence="1">Uncharacterized protein</fullName>
    </submittedName>
</protein>
<organism evidence="1 2">
    <name type="scientific">Bradyrhizobium jicamae</name>
    <dbReference type="NCBI Taxonomy" id="280332"/>
    <lineage>
        <taxon>Bacteria</taxon>
        <taxon>Pseudomonadati</taxon>
        <taxon>Pseudomonadota</taxon>
        <taxon>Alphaproteobacteria</taxon>
        <taxon>Hyphomicrobiales</taxon>
        <taxon>Nitrobacteraceae</taxon>
        <taxon>Bradyrhizobium</taxon>
    </lineage>
</organism>
<proteinExistence type="predicted"/>
<dbReference type="Proteomes" id="UP000050863">
    <property type="component" value="Unassembled WGS sequence"/>
</dbReference>
<accession>A0A0R3KHV9</accession>
<evidence type="ECO:0000313" key="1">
    <source>
        <dbReference type="EMBL" id="KRQ95328.1"/>
    </source>
</evidence>